<dbReference type="PROSITE" id="PS50021">
    <property type="entry name" value="CH"/>
    <property type="match status" value="1"/>
</dbReference>
<dbReference type="SUPFAM" id="SSF47576">
    <property type="entry name" value="Calponin-homology domain, CH-domain"/>
    <property type="match status" value="1"/>
</dbReference>
<dbReference type="GO" id="GO:0005085">
    <property type="term" value="F:guanyl-nucleotide exchange factor activity"/>
    <property type="evidence" value="ECO:0007669"/>
    <property type="project" value="InterPro"/>
</dbReference>
<dbReference type="GO" id="GO:0005737">
    <property type="term" value="C:cytoplasm"/>
    <property type="evidence" value="ECO:0007669"/>
    <property type="project" value="TreeGrafter"/>
</dbReference>
<evidence type="ECO:0000256" key="1">
    <source>
        <dbReference type="SAM" id="MobiDB-lite"/>
    </source>
</evidence>
<name>A0A914HF24_GLORO</name>
<dbReference type="Pfam" id="PF00307">
    <property type="entry name" value="CH"/>
    <property type="match status" value="1"/>
</dbReference>
<dbReference type="Gene3D" id="1.20.900.10">
    <property type="entry name" value="Dbl homology (DH) domain"/>
    <property type="match status" value="1"/>
</dbReference>
<accession>A0A914HF24</accession>
<dbReference type="SMART" id="SM00033">
    <property type="entry name" value="CH"/>
    <property type="match status" value="1"/>
</dbReference>
<evidence type="ECO:0000259" key="3">
    <source>
        <dbReference type="PROSITE" id="PS50021"/>
    </source>
</evidence>
<evidence type="ECO:0000259" key="2">
    <source>
        <dbReference type="PROSITE" id="PS50010"/>
    </source>
</evidence>
<sequence>MAPAHNAIMLNRLFTIHAPAGKKSDSINRKNSKMPQAMSGLGELWEQCLQWLGSTGVLDPREQFTKLTDFAAILRNGVLLCELALRLKPDCIDRHEILMQYQQSPFTGSKNIGLFLGACRLHFGIEHLFDEDDLYGLHNFGAVLRLLSQLSRSQTSRQLGLKPFPEETTLPCELDDEDNNNIYSNLRDEVEQLQHDVVQYLRLNGNGGSASGSGSTDDERREEDGRQIYDTICGQAVVPQTGSKTLPISYAKFTPTTKRECCLMELLDTEINYDNALQRIDDIFYSRLHFYLNAEDMATIFINIREILRVNLHFLAKLEPAVLHALNIENRRNTAGGGETPPAPLSVAELFISFKERFTAYAMYCSLLGKSTSRIDELERNDPEFKQLVANLSRDEQFRLQALVFLPFQRITKYHLLLDSLAKYTTHDLVEQAALNIAYESMKDVCDYVNEMKRDHDTIEYINTIARSISGLDLVRPGRVNVQTQTASSQSVFLLINRL</sequence>
<dbReference type="Gene3D" id="1.10.418.10">
    <property type="entry name" value="Calponin-like domain"/>
    <property type="match status" value="1"/>
</dbReference>
<dbReference type="SMART" id="SM00325">
    <property type="entry name" value="RhoGEF"/>
    <property type="match status" value="1"/>
</dbReference>
<dbReference type="GO" id="GO:0016477">
    <property type="term" value="P:cell migration"/>
    <property type="evidence" value="ECO:0007669"/>
    <property type="project" value="TreeGrafter"/>
</dbReference>
<dbReference type="PROSITE" id="PS50010">
    <property type="entry name" value="DH_2"/>
    <property type="match status" value="1"/>
</dbReference>
<feature type="domain" description="Calponin-homology (CH)" evidence="3">
    <location>
        <begin position="42"/>
        <end position="155"/>
    </location>
</feature>
<dbReference type="Proteomes" id="UP000887572">
    <property type="component" value="Unplaced"/>
</dbReference>
<reference evidence="5" key="1">
    <citation type="submission" date="2022-11" db="UniProtKB">
        <authorList>
            <consortium name="WormBaseParasite"/>
        </authorList>
    </citation>
    <scope>IDENTIFICATION</scope>
</reference>
<dbReference type="InterPro" id="IPR001715">
    <property type="entry name" value="CH_dom"/>
</dbReference>
<keyword evidence="4" id="KW-1185">Reference proteome</keyword>
<evidence type="ECO:0000313" key="5">
    <source>
        <dbReference type="WBParaSite" id="Gr19_v10_g16920.t1"/>
    </source>
</evidence>
<feature type="region of interest" description="Disordered" evidence="1">
    <location>
        <begin position="203"/>
        <end position="223"/>
    </location>
</feature>
<protein>
    <submittedName>
        <fullName evidence="5">Uncharacterized protein</fullName>
    </submittedName>
</protein>
<dbReference type="InterPro" id="IPR036872">
    <property type="entry name" value="CH_dom_sf"/>
</dbReference>
<dbReference type="PANTHER" id="PTHR45818">
    <property type="entry name" value="PROTEIN VAV"/>
    <property type="match status" value="1"/>
</dbReference>
<dbReference type="WBParaSite" id="Gr19_v10_g16920.t1">
    <property type="protein sequence ID" value="Gr19_v10_g16920.t1"/>
    <property type="gene ID" value="Gr19_v10_g16920"/>
</dbReference>
<proteinExistence type="predicted"/>
<organism evidence="4 5">
    <name type="scientific">Globodera rostochiensis</name>
    <name type="common">Golden nematode worm</name>
    <name type="synonym">Heterodera rostochiensis</name>
    <dbReference type="NCBI Taxonomy" id="31243"/>
    <lineage>
        <taxon>Eukaryota</taxon>
        <taxon>Metazoa</taxon>
        <taxon>Ecdysozoa</taxon>
        <taxon>Nematoda</taxon>
        <taxon>Chromadorea</taxon>
        <taxon>Rhabditida</taxon>
        <taxon>Tylenchina</taxon>
        <taxon>Tylenchomorpha</taxon>
        <taxon>Tylenchoidea</taxon>
        <taxon>Heteroderidae</taxon>
        <taxon>Heteroderinae</taxon>
        <taxon>Globodera</taxon>
    </lineage>
</organism>
<evidence type="ECO:0000313" key="4">
    <source>
        <dbReference type="Proteomes" id="UP000887572"/>
    </source>
</evidence>
<feature type="domain" description="DH" evidence="2">
    <location>
        <begin position="258"/>
        <end position="452"/>
    </location>
</feature>
<dbReference type="CDD" id="cd00160">
    <property type="entry name" value="RhoGEF"/>
    <property type="match status" value="1"/>
</dbReference>
<dbReference type="InterPro" id="IPR000219">
    <property type="entry name" value="DH_dom"/>
</dbReference>
<dbReference type="InterPro" id="IPR035899">
    <property type="entry name" value="DBL_dom_sf"/>
</dbReference>
<dbReference type="Pfam" id="PF00621">
    <property type="entry name" value="RhoGEF"/>
    <property type="match status" value="1"/>
</dbReference>
<dbReference type="AlphaFoldDB" id="A0A914HF24"/>
<dbReference type="PANTHER" id="PTHR45818:SF3">
    <property type="entry name" value="PROTEIN VAV"/>
    <property type="match status" value="1"/>
</dbReference>
<dbReference type="SUPFAM" id="SSF48065">
    <property type="entry name" value="DBL homology domain (DH-domain)"/>
    <property type="match status" value="1"/>
</dbReference>